<dbReference type="AlphaFoldDB" id="A0A5C6ARL3"/>
<dbReference type="GO" id="GO:0006313">
    <property type="term" value="P:DNA transposition"/>
    <property type="evidence" value="ECO:0007669"/>
    <property type="project" value="InterPro"/>
</dbReference>
<dbReference type="GO" id="GO:0003677">
    <property type="term" value="F:DNA binding"/>
    <property type="evidence" value="ECO:0007669"/>
    <property type="project" value="InterPro"/>
</dbReference>
<organism evidence="3 4">
    <name type="scientific">Stieleria varia</name>
    <dbReference type="NCBI Taxonomy" id="2528005"/>
    <lineage>
        <taxon>Bacteria</taxon>
        <taxon>Pseudomonadati</taxon>
        <taxon>Planctomycetota</taxon>
        <taxon>Planctomycetia</taxon>
        <taxon>Pirellulales</taxon>
        <taxon>Pirellulaceae</taxon>
        <taxon>Stieleria</taxon>
    </lineage>
</organism>
<dbReference type="Gene3D" id="3.30.70.1290">
    <property type="entry name" value="Transposase IS200-like"/>
    <property type="match status" value="1"/>
</dbReference>
<dbReference type="PANTHER" id="PTHR34322">
    <property type="entry name" value="TRANSPOSASE, Y1_TNP DOMAIN-CONTAINING"/>
    <property type="match status" value="1"/>
</dbReference>
<keyword evidence="4" id="KW-1185">Reference proteome</keyword>
<dbReference type="EMBL" id="SJPN01000004">
    <property type="protein sequence ID" value="TWU02208.1"/>
    <property type="molecule type" value="Genomic_DNA"/>
</dbReference>
<dbReference type="PANTHER" id="PTHR34322:SF2">
    <property type="entry name" value="TRANSPOSASE IS200-LIKE DOMAIN-CONTAINING PROTEIN"/>
    <property type="match status" value="1"/>
</dbReference>
<evidence type="ECO:0000313" key="4">
    <source>
        <dbReference type="Proteomes" id="UP000320176"/>
    </source>
</evidence>
<dbReference type="GO" id="GO:0004803">
    <property type="term" value="F:transposase activity"/>
    <property type="evidence" value="ECO:0007669"/>
    <property type="project" value="InterPro"/>
</dbReference>
<dbReference type="InterPro" id="IPR002686">
    <property type="entry name" value="Transposase_17"/>
</dbReference>
<accession>A0A5C6ARL3</accession>
<dbReference type="InterPro" id="IPR036515">
    <property type="entry name" value="Transposase_17_sf"/>
</dbReference>
<reference evidence="3 4" key="1">
    <citation type="submission" date="2019-02" db="EMBL/GenBank/DDBJ databases">
        <title>Deep-cultivation of Planctomycetes and their phenomic and genomic characterization uncovers novel biology.</title>
        <authorList>
            <person name="Wiegand S."/>
            <person name="Jogler M."/>
            <person name="Boedeker C."/>
            <person name="Pinto D."/>
            <person name="Vollmers J."/>
            <person name="Rivas-Marin E."/>
            <person name="Kohn T."/>
            <person name="Peeters S.H."/>
            <person name="Heuer A."/>
            <person name="Rast P."/>
            <person name="Oberbeckmann S."/>
            <person name="Bunk B."/>
            <person name="Jeske O."/>
            <person name="Meyerdierks A."/>
            <person name="Storesund J.E."/>
            <person name="Kallscheuer N."/>
            <person name="Luecker S."/>
            <person name="Lage O.M."/>
            <person name="Pohl T."/>
            <person name="Merkel B.J."/>
            <person name="Hornburger P."/>
            <person name="Mueller R.-W."/>
            <person name="Bruemmer F."/>
            <person name="Labrenz M."/>
            <person name="Spormann A.M."/>
            <person name="Op Den Camp H."/>
            <person name="Overmann J."/>
            <person name="Amann R."/>
            <person name="Jetten M.S.M."/>
            <person name="Mascher T."/>
            <person name="Medema M.H."/>
            <person name="Devos D.P."/>
            <person name="Kaster A.-K."/>
            <person name="Ovreas L."/>
            <person name="Rohde M."/>
            <person name="Galperin M.Y."/>
            <person name="Jogler C."/>
        </authorList>
    </citation>
    <scope>NUCLEOTIDE SEQUENCE [LARGE SCALE GENOMIC DNA]</scope>
    <source>
        <strain evidence="3 4">Pla52n</strain>
    </source>
</reference>
<dbReference type="Proteomes" id="UP000320176">
    <property type="component" value="Unassembled WGS sequence"/>
</dbReference>
<evidence type="ECO:0000256" key="1">
    <source>
        <dbReference type="SAM" id="MobiDB-lite"/>
    </source>
</evidence>
<evidence type="ECO:0000259" key="2">
    <source>
        <dbReference type="SMART" id="SM01321"/>
    </source>
</evidence>
<dbReference type="SMART" id="SM01321">
    <property type="entry name" value="Y1_Tnp"/>
    <property type="match status" value="1"/>
</dbReference>
<proteinExistence type="predicted"/>
<comment type="caution">
    <text evidence="3">The sequence shown here is derived from an EMBL/GenBank/DDBJ whole genome shotgun (WGS) entry which is preliminary data.</text>
</comment>
<feature type="region of interest" description="Disordered" evidence="1">
    <location>
        <begin position="254"/>
        <end position="280"/>
    </location>
</feature>
<feature type="domain" description="Transposase IS200-like" evidence="2">
    <location>
        <begin position="67"/>
        <end position="243"/>
    </location>
</feature>
<name>A0A5C6ARL3_9BACT</name>
<sequence length="406" mass="46232">MIAYFLRTVWNQQDKRGQSTLDKRGQSTLIGVDGWGWGGRNEVLFSFSSLWGHTMARLARADVFDPDEVAIAHVISRTVRRCFLFGDDPVSGKNFDHRKVWIEKYLTHFAKCFGIDLIAFAILSNHYHLVLRSRPDVVKQWDDTEVARRWLMLCPHRKDSNGNPLPPTESELNGIRKCPVELAKIRSRLSDISWWMRLLNQRVAQRANLEDEQVGRFFQDRYKAVKLIDEAAVLACATYVDLNPIRAAMAETIEQSDHTSAQRRVEAITGGPSVDSDDGLQHDDSFLSPVEIDEAAEQPGPNLSKSGSRCSEKGFLWFSKERYLELLDWTARQIADGKPGRTPDGLAPILKRLGLESSVWCELVTDFGKLFKTVAGNPFHVDAHRSRQTQRRFRVSRRVRDLIPSG</sequence>
<dbReference type="SUPFAM" id="SSF143422">
    <property type="entry name" value="Transposase IS200-like"/>
    <property type="match status" value="1"/>
</dbReference>
<protein>
    <recommendedName>
        <fullName evidence="2">Transposase IS200-like domain-containing protein</fullName>
    </recommendedName>
</protein>
<evidence type="ECO:0000313" key="3">
    <source>
        <dbReference type="EMBL" id="TWU02208.1"/>
    </source>
</evidence>
<gene>
    <name evidence="3" type="ORF">Pla52n_32570</name>
</gene>